<dbReference type="InterPro" id="IPR003362">
    <property type="entry name" value="Bact_transf"/>
</dbReference>
<reference evidence="10 11" key="1">
    <citation type="submission" date="2019-12" db="EMBL/GenBank/DDBJ databases">
        <title>Auraticoccus cholistani sp. nov., an actinomycete isolated from soil of Cholistan desert.</title>
        <authorList>
            <person name="Cheema M.T."/>
        </authorList>
    </citation>
    <scope>NUCLEOTIDE SEQUENCE [LARGE SCALE GENOMIC DNA]</scope>
    <source>
        <strain evidence="10 11">F435</strain>
    </source>
</reference>
<proteinExistence type="inferred from homology"/>
<feature type="region of interest" description="Disordered" evidence="7">
    <location>
        <begin position="1"/>
        <end position="27"/>
    </location>
</feature>
<evidence type="ECO:0000256" key="8">
    <source>
        <dbReference type="SAM" id="Phobius"/>
    </source>
</evidence>
<comment type="caution">
    <text evidence="10">The sequence shown here is derived from an EMBL/GenBank/DDBJ whole genome shotgun (WGS) entry which is preliminary data.</text>
</comment>
<keyword evidence="11" id="KW-1185">Reference proteome</keyword>
<dbReference type="PANTHER" id="PTHR30576">
    <property type="entry name" value="COLANIC BIOSYNTHESIS UDP-GLUCOSE LIPID CARRIER TRANSFERASE"/>
    <property type="match status" value="1"/>
</dbReference>
<evidence type="ECO:0000256" key="5">
    <source>
        <dbReference type="ARBA" id="ARBA00022989"/>
    </source>
</evidence>
<feature type="domain" description="Bacterial sugar transferase" evidence="9">
    <location>
        <begin position="291"/>
        <end position="471"/>
    </location>
</feature>
<feature type="transmembrane region" description="Helical" evidence="8">
    <location>
        <begin position="296"/>
        <end position="319"/>
    </location>
</feature>
<comment type="subcellular location">
    <subcellularLocation>
        <location evidence="1">Membrane</location>
        <topology evidence="1">Multi-pass membrane protein</topology>
    </subcellularLocation>
</comment>
<organism evidence="10 11">
    <name type="scientific">Auraticoccus cholistanensis</name>
    <dbReference type="NCBI Taxonomy" id="2656650"/>
    <lineage>
        <taxon>Bacteria</taxon>
        <taxon>Bacillati</taxon>
        <taxon>Actinomycetota</taxon>
        <taxon>Actinomycetes</taxon>
        <taxon>Propionibacteriales</taxon>
        <taxon>Propionibacteriaceae</taxon>
        <taxon>Auraticoccus</taxon>
    </lineage>
</organism>
<keyword evidence="4 8" id="KW-0812">Transmembrane</keyword>
<accession>A0A6A9UVN2</accession>
<evidence type="ECO:0000256" key="4">
    <source>
        <dbReference type="ARBA" id="ARBA00022692"/>
    </source>
</evidence>
<evidence type="ECO:0000256" key="1">
    <source>
        <dbReference type="ARBA" id="ARBA00004141"/>
    </source>
</evidence>
<dbReference type="GO" id="GO:0016020">
    <property type="term" value="C:membrane"/>
    <property type="evidence" value="ECO:0007669"/>
    <property type="project" value="UniProtKB-SubCell"/>
</dbReference>
<feature type="transmembrane region" description="Helical" evidence="8">
    <location>
        <begin position="141"/>
        <end position="160"/>
    </location>
</feature>
<evidence type="ECO:0000313" key="11">
    <source>
        <dbReference type="Proteomes" id="UP000435304"/>
    </source>
</evidence>
<evidence type="ECO:0000259" key="9">
    <source>
        <dbReference type="Pfam" id="PF02397"/>
    </source>
</evidence>
<keyword evidence="5 8" id="KW-1133">Transmembrane helix</keyword>
<keyword evidence="6 8" id="KW-0472">Membrane</keyword>
<sequence>MTSSPPAATSVTATADVDGPTAAPAGRRDPRRVRALRWLNRRGVRLLHLLDAVSIYASLWLITGALILVRPGFNAASYSQRYAWTYAVVVLVHLAVFYFGGLYDRERRLGVRPGAAKIITAVWFASLLIGLISWLAGEFLIPRSVLLVYAVVGPFCLAANRWLSRRVRLRTEGPPRVLLVGDPQTVTLAEQHLLQAGEGIVVAGHSASVLDLQQRVREAGATDVVLLDAGSLEVLYTTAGLADLERDGVSTLQIVRPQDSLLGLRNVGEIGGMPFVLLSAHALTPSQRRLKRWMDVVVLLVTAPVTLPLGLFTTLYVAAVAGRPLLFVQQRVGFEGRPYWMLKFRTMGVDAERGTGPVQAAADDPRVLPGMAWIRATRLDELPQLLNVLHGSMTIVGPRPERPEEMAAYEAAFPGYRRRHQTLPGITGLAQVYGRYHTAIEYKLGHDLHYLADWSPVVDLQIMLRTVWVILTRRL</sequence>
<comment type="similarity">
    <text evidence="2">Belongs to the bacterial sugar transferase family.</text>
</comment>
<evidence type="ECO:0000256" key="2">
    <source>
        <dbReference type="ARBA" id="ARBA00006464"/>
    </source>
</evidence>
<evidence type="ECO:0000256" key="6">
    <source>
        <dbReference type="ARBA" id="ARBA00023136"/>
    </source>
</evidence>
<evidence type="ECO:0000256" key="3">
    <source>
        <dbReference type="ARBA" id="ARBA00022679"/>
    </source>
</evidence>
<dbReference type="Pfam" id="PF02397">
    <property type="entry name" value="Bac_transf"/>
    <property type="match status" value="1"/>
</dbReference>
<feature type="compositionally biased region" description="Low complexity" evidence="7">
    <location>
        <begin position="1"/>
        <end position="18"/>
    </location>
</feature>
<evidence type="ECO:0000256" key="7">
    <source>
        <dbReference type="SAM" id="MobiDB-lite"/>
    </source>
</evidence>
<dbReference type="Proteomes" id="UP000435304">
    <property type="component" value="Unassembled WGS sequence"/>
</dbReference>
<dbReference type="EMBL" id="WPCU01000005">
    <property type="protein sequence ID" value="MVA75624.1"/>
    <property type="molecule type" value="Genomic_DNA"/>
</dbReference>
<dbReference type="AlphaFoldDB" id="A0A6A9UVN2"/>
<name>A0A6A9UVN2_9ACTN</name>
<gene>
    <name evidence="10" type="ORF">GC722_06230</name>
</gene>
<dbReference type="GO" id="GO:0016780">
    <property type="term" value="F:phosphotransferase activity, for other substituted phosphate groups"/>
    <property type="evidence" value="ECO:0007669"/>
    <property type="project" value="TreeGrafter"/>
</dbReference>
<feature type="transmembrane region" description="Helical" evidence="8">
    <location>
        <begin position="115"/>
        <end position="135"/>
    </location>
</feature>
<evidence type="ECO:0000313" key="10">
    <source>
        <dbReference type="EMBL" id="MVA75624.1"/>
    </source>
</evidence>
<feature type="transmembrane region" description="Helical" evidence="8">
    <location>
        <begin position="81"/>
        <end position="103"/>
    </location>
</feature>
<feature type="transmembrane region" description="Helical" evidence="8">
    <location>
        <begin position="46"/>
        <end position="69"/>
    </location>
</feature>
<dbReference type="PANTHER" id="PTHR30576:SF0">
    <property type="entry name" value="UNDECAPRENYL-PHOSPHATE N-ACETYLGALACTOSAMINYL 1-PHOSPHATE TRANSFERASE-RELATED"/>
    <property type="match status" value="1"/>
</dbReference>
<dbReference type="NCBIfam" id="TIGR03025">
    <property type="entry name" value="EPS_sugtrans"/>
    <property type="match status" value="1"/>
</dbReference>
<protein>
    <submittedName>
        <fullName evidence="10">Exopolysaccharide biosynthesis polyprenyl glycosylphosphotransferase</fullName>
    </submittedName>
</protein>
<keyword evidence="3 10" id="KW-0808">Transferase</keyword>
<dbReference type="InterPro" id="IPR017475">
    <property type="entry name" value="EPS_sugar_tfrase"/>
</dbReference>